<dbReference type="STRING" id="102285.A0A0R3TNR5"/>
<name>A0A0R3TNR5_RODNA</name>
<dbReference type="AlphaFoldDB" id="A0A0R3TNR5"/>
<protein>
    <submittedName>
        <fullName evidence="4">RNA polymerase II nuclear localization protein SLC7A6OS</fullName>
    </submittedName>
</protein>
<dbReference type="PANTHER" id="PTHR31196:SF2">
    <property type="entry name" value="RNA POLYMERASE II NUCLEAR LOCALIZATION PROTEIN SLC7A6OS-RELATED"/>
    <property type="match status" value="1"/>
</dbReference>
<dbReference type="EMBL" id="UZAE01012474">
    <property type="protein sequence ID" value="VDO05311.1"/>
    <property type="molecule type" value="Genomic_DNA"/>
</dbReference>
<feature type="compositionally biased region" description="Acidic residues" evidence="1">
    <location>
        <begin position="241"/>
        <end position="265"/>
    </location>
</feature>
<evidence type="ECO:0000313" key="4">
    <source>
        <dbReference type="WBParaSite" id="HNAJ_0000904601-mRNA-1"/>
    </source>
</evidence>
<dbReference type="PANTHER" id="PTHR31196">
    <property type="entry name" value="RNA POLYMERASE II NUCLEAR LOCALIZATION PROTEIN SLC7A6OS-RELATED"/>
    <property type="match status" value="1"/>
</dbReference>
<dbReference type="Proteomes" id="UP000278807">
    <property type="component" value="Unassembled WGS sequence"/>
</dbReference>
<evidence type="ECO:0000256" key="1">
    <source>
        <dbReference type="SAM" id="MobiDB-lite"/>
    </source>
</evidence>
<proteinExistence type="predicted"/>
<evidence type="ECO:0000313" key="3">
    <source>
        <dbReference type="Proteomes" id="UP000278807"/>
    </source>
</evidence>
<dbReference type="OrthoDB" id="6255506at2759"/>
<feature type="region of interest" description="Disordered" evidence="1">
    <location>
        <begin position="212"/>
        <end position="271"/>
    </location>
</feature>
<sequence>MDANGEVLLRVKRRCTEPPVEFFNTVPAKRRCPDNEPTGVAHFKYLGTSSSTCETVNIALEDLRDVGATGERKIILSTKHVAHILDSSQDAVQCEVRISSAQCRGLKRKAEVSEDGAVSESPPNKCIRIIDLSVNDQSALISSALNNIRVDPENVPLDVSSVFEDKLQVKEHDNDSGFVYDLYAVTPDTVNAFDLYPILSDEDSDEYDRYAFRDDESDPNSESNWRNDYPDEESLSSSCSENDDAVDELWEKDDYDDVDGDDDDDRYGFIY</sequence>
<reference evidence="2 3" key="2">
    <citation type="submission" date="2018-11" db="EMBL/GenBank/DDBJ databases">
        <authorList>
            <consortium name="Pathogen Informatics"/>
        </authorList>
    </citation>
    <scope>NUCLEOTIDE SEQUENCE [LARGE SCALE GENOMIC DNA]</scope>
</reference>
<evidence type="ECO:0000313" key="2">
    <source>
        <dbReference type="EMBL" id="VDO05311.1"/>
    </source>
</evidence>
<dbReference type="InterPro" id="IPR040218">
    <property type="entry name" value="SLC7A6OS"/>
</dbReference>
<gene>
    <name evidence="2" type="ORF">HNAJ_LOCUS9042</name>
</gene>
<dbReference type="WBParaSite" id="HNAJ_0000904601-mRNA-1">
    <property type="protein sequence ID" value="HNAJ_0000904601-mRNA-1"/>
    <property type="gene ID" value="HNAJ_0000904601"/>
</dbReference>
<organism evidence="4">
    <name type="scientific">Rodentolepis nana</name>
    <name type="common">Dwarf tapeworm</name>
    <name type="synonym">Hymenolepis nana</name>
    <dbReference type="NCBI Taxonomy" id="102285"/>
    <lineage>
        <taxon>Eukaryota</taxon>
        <taxon>Metazoa</taxon>
        <taxon>Spiralia</taxon>
        <taxon>Lophotrochozoa</taxon>
        <taxon>Platyhelminthes</taxon>
        <taxon>Cestoda</taxon>
        <taxon>Eucestoda</taxon>
        <taxon>Cyclophyllidea</taxon>
        <taxon>Hymenolepididae</taxon>
        <taxon>Rodentolepis</taxon>
    </lineage>
</organism>
<accession>A0A0R3TNR5</accession>
<keyword evidence="3" id="KW-1185">Reference proteome</keyword>
<reference evidence="4" key="1">
    <citation type="submission" date="2017-02" db="UniProtKB">
        <authorList>
            <consortium name="WormBaseParasite"/>
        </authorList>
    </citation>
    <scope>IDENTIFICATION</scope>
</reference>